<organism evidence="2 3">
    <name type="scientific">endosymbiont of Escarpia spicata</name>
    <dbReference type="NCBI Taxonomy" id="2200908"/>
    <lineage>
        <taxon>Bacteria</taxon>
        <taxon>Pseudomonadati</taxon>
        <taxon>Pseudomonadota</taxon>
        <taxon>Gammaproteobacteria</taxon>
        <taxon>sulfur-oxidizing symbionts</taxon>
    </lineage>
</organism>
<keyword evidence="3" id="KW-1185">Reference proteome</keyword>
<accession>A0A370DAJ3</accession>
<evidence type="ECO:0000313" key="2">
    <source>
        <dbReference type="EMBL" id="RDH81909.1"/>
    </source>
</evidence>
<protein>
    <submittedName>
        <fullName evidence="2">Cupin</fullName>
    </submittedName>
</protein>
<gene>
    <name evidence="2" type="ORF">DIZ78_15790</name>
</gene>
<reference evidence="2 3" key="1">
    <citation type="journal article" date="2018" name="ISME J.">
        <title>Endosymbiont genomes yield clues of tubeworm success.</title>
        <authorList>
            <person name="Li Y."/>
            <person name="Liles M.R."/>
            <person name="Halanych K.M."/>
        </authorList>
    </citation>
    <scope>NUCLEOTIDE SEQUENCE [LARGE SCALE GENOMIC DNA]</scope>
    <source>
        <strain evidence="2">A1462</strain>
    </source>
</reference>
<dbReference type="AlphaFoldDB" id="A0A370DAJ3"/>
<dbReference type="EMBL" id="QFXE01000021">
    <property type="protein sequence ID" value="RDH81909.1"/>
    <property type="molecule type" value="Genomic_DNA"/>
</dbReference>
<sequence>MQNLFKPAKISAEEEFFETLLQCGNVSIEKIQSPPSTHTETYDQEQDEWIALLQGQASLQMEDRVVILQRGDTLFIPAHTPHRVLETSTDPTCIWLAVHIHASP</sequence>
<dbReference type="InterPro" id="IPR011051">
    <property type="entry name" value="RmlC_Cupin_sf"/>
</dbReference>
<dbReference type="CDD" id="cd06981">
    <property type="entry name" value="cupin_reut_a1446"/>
    <property type="match status" value="1"/>
</dbReference>
<evidence type="ECO:0000259" key="1">
    <source>
        <dbReference type="Pfam" id="PF07883"/>
    </source>
</evidence>
<evidence type="ECO:0000313" key="3">
    <source>
        <dbReference type="Proteomes" id="UP000254771"/>
    </source>
</evidence>
<dbReference type="SUPFAM" id="SSF51182">
    <property type="entry name" value="RmlC-like cupins"/>
    <property type="match status" value="1"/>
</dbReference>
<comment type="caution">
    <text evidence="2">The sequence shown here is derived from an EMBL/GenBank/DDBJ whole genome shotgun (WGS) entry which is preliminary data.</text>
</comment>
<feature type="domain" description="Cupin type-2" evidence="1">
    <location>
        <begin position="39"/>
        <end position="98"/>
    </location>
</feature>
<dbReference type="Proteomes" id="UP000254771">
    <property type="component" value="Unassembled WGS sequence"/>
</dbReference>
<dbReference type="Gene3D" id="2.60.120.10">
    <property type="entry name" value="Jelly Rolls"/>
    <property type="match status" value="1"/>
</dbReference>
<dbReference type="InterPro" id="IPR014710">
    <property type="entry name" value="RmlC-like_jellyroll"/>
</dbReference>
<name>A0A370DAJ3_9GAMM</name>
<dbReference type="Pfam" id="PF07883">
    <property type="entry name" value="Cupin_2"/>
    <property type="match status" value="1"/>
</dbReference>
<dbReference type="InterPro" id="IPR013096">
    <property type="entry name" value="Cupin_2"/>
</dbReference>
<proteinExistence type="predicted"/>